<organism evidence="1 2">
    <name type="scientific">Spermophilus dauricus</name>
    <name type="common">Daurian ground squirrel</name>
    <dbReference type="NCBI Taxonomy" id="99837"/>
    <lineage>
        <taxon>Eukaryota</taxon>
        <taxon>Metazoa</taxon>
        <taxon>Chordata</taxon>
        <taxon>Craniata</taxon>
        <taxon>Vertebrata</taxon>
        <taxon>Euteleostomi</taxon>
        <taxon>Mammalia</taxon>
        <taxon>Eutheria</taxon>
        <taxon>Euarchontoglires</taxon>
        <taxon>Glires</taxon>
        <taxon>Rodentia</taxon>
        <taxon>Sciuromorpha</taxon>
        <taxon>Sciuridae</taxon>
        <taxon>Xerinae</taxon>
        <taxon>Marmotini</taxon>
        <taxon>Spermophilus</taxon>
    </lineage>
</organism>
<evidence type="ECO:0000313" key="1">
    <source>
        <dbReference type="Ensembl" id="ENSSDAP00000015432.1"/>
    </source>
</evidence>
<reference evidence="1" key="2">
    <citation type="submission" date="2025-09" db="UniProtKB">
        <authorList>
            <consortium name="Ensembl"/>
        </authorList>
    </citation>
    <scope>IDENTIFICATION</scope>
</reference>
<proteinExistence type="predicted"/>
<evidence type="ECO:0000313" key="2">
    <source>
        <dbReference type="Proteomes" id="UP000694422"/>
    </source>
</evidence>
<keyword evidence="2" id="KW-1185">Reference proteome</keyword>
<sequence length="297" mass="32136">WYCFARRPPGADRGDRAAAGSAAQGTLRQAQGLRLQGGNAHHAVRVSTAQFPTLRADGGQVHLTTRHCWPWSRPCAPAQAGGLLANPVLSPLRDVLNFLRSGDLPPRERVRAVHKEAQYYAIGPLLEQLENVQPLKGEKGSQTTWSGSWRSRGCGQCSARHASPSSRSASSRRKCPSRRTSVHCSIPYASSGARVMVSSSSTTVRWTCPLGPGRPWRMSTTCCTAWSPTWRPRASRWTTSALGCTHFTSSSEVLTLPSPAHSGSEGRAGKGQLDHWTKDSFLTLTLRSDSGNPGTLL</sequence>
<reference evidence="1" key="1">
    <citation type="submission" date="2025-08" db="UniProtKB">
        <authorList>
            <consortium name="Ensembl"/>
        </authorList>
    </citation>
    <scope>IDENTIFICATION</scope>
</reference>
<dbReference type="Proteomes" id="UP000694422">
    <property type="component" value="Unplaced"/>
</dbReference>
<protein>
    <submittedName>
        <fullName evidence="1">Uncharacterized protein</fullName>
    </submittedName>
</protein>
<dbReference type="AlphaFoldDB" id="A0A8C9PWD6"/>
<dbReference type="Ensembl" id="ENSSDAT00000017506.1">
    <property type="protein sequence ID" value="ENSSDAP00000015432.1"/>
    <property type="gene ID" value="ENSSDAG00000013901.1"/>
</dbReference>
<accession>A0A8C9PWD6</accession>
<name>A0A8C9PWD6_SPEDA</name>